<sequence length="73" mass="8372">MAVAIVDLLKGFDMDKNIEWRGDLLSRHLKSLCVKKVEYEIAATINLNLSILIELFADLLRIKVMTQRAKKVD</sequence>
<accession>A0A8J7PIY3</accession>
<dbReference type="AlphaFoldDB" id="A0A8J7PIY3"/>
<evidence type="ECO:0000313" key="2">
    <source>
        <dbReference type="Proteomes" id="UP000664277"/>
    </source>
</evidence>
<organism evidence="1 2">
    <name type="scientific">Candidatus Obscuribacter phosphatis</name>
    <dbReference type="NCBI Taxonomy" id="1906157"/>
    <lineage>
        <taxon>Bacteria</taxon>
        <taxon>Bacillati</taxon>
        <taxon>Candidatus Melainabacteria</taxon>
        <taxon>Candidatus Obscuribacterales</taxon>
        <taxon>Candidatus Obscuribacteraceae</taxon>
        <taxon>Candidatus Obscuribacter</taxon>
    </lineage>
</organism>
<protein>
    <submittedName>
        <fullName evidence="1">Uncharacterized protein</fullName>
    </submittedName>
</protein>
<evidence type="ECO:0000313" key="1">
    <source>
        <dbReference type="EMBL" id="MBN8662217.1"/>
    </source>
</evidence>
<proteinExistence type="predicted"/>
<dbReference type="Proteomes" id="UP000664277">
    <property type="component" value="Unassembled WGS sequence"/>
</dbReference>
<comment type="caution">
    <text evidence="1">The sequence shown here is derived from an EMBL/GenBank/DDBJ whole genome shotgun (WGS) entry which is preliminary data.</text>
</comment>
<reference evidence="1" key="1">
    <citation type="submission" date="2021-02" db="EMBL/GenBank/DDBJ databases">
        <title>Genome-Resolved Metagenomics of a Microbial Community Performing Photosynthetic Biological Nutrient Removal.</title>
        <authorList>
            <person name="Mcdaniel E.A."/>
        </authorList>
    </citation>
    <scope>NUCLEOTIDE SEQUENCE</scope>
    <source>
        <strain evidence="1">UWPOB_OBS1</strain>
    </source>
</reference>
<gene>
    <name evidence="1" type="ORF">J0M35_17745</name>
</gene>
<dbReference type="EMBL" id="JAFLCK010000033">
    <property type="protein sequence ID" value="MBN8662217.1"/>
    <property type="molecule type" value="Genomic_DNA"/>
</dbReference>
<name>A0A8J7PIY3_9BACT</name>